<dbReference type="InterPro" id="IPR000835">
    <property type="entry name" value="HTH_MarR-typ"/>
</dbReference>
<evidence type="ECO:0000313" key="3">
    <source>
        <dbReference type="EMBL" id="MBB5107987.1"/>
    </source>
</evidence>
<evidence type="ECO:0000313" key="6">
    <source>
        <dbReference type="Proteomes" id="UP000549009"/>
    </source>
</evidence>
<dbReference type="RefSeq" id="WP_150508585.1">
    <property type="nucleotide sequence ID" value="NZ_BMSQ01000032.1"/>
</dbReference>
<dbReference type="GO" id="GO:0003700">
    <property type="term" value="F:DNA-binding transcription factor activity"/>
    <property type="evidence" value="ECO:0007669"/>
    <property type="project" value="InterPro"/>
</dbReference>
<dbReference type="EMBL" id="CP023690">
    <property type="protein sequence ID" value="QEV57368.1"/>
    <property type="molecule type" value="Genomic_DNA"/>
</dbReference>
<dbReference type="PROSITE" id="PS50995">
    <property type="entry name" value="HTH_MARR_2"/>
    <property type="match status" value="1"/>
</dbReference>
<feature type="domain" description="HTH marR-type" evidence="2">
    <location>
        <begin position="11"/>
        <end position="148"/>
    </location>
</feature>
<dbReference type="AlphaFoldDB" id="A0A5P2WZ34"/>
<dbReference type="GO" id="GO:0006950">
    <property type="term" value="P:response to stress"/>
    <property type="evidence" value="ECO:0007669"/>
    <property type="project" value="TreeGrafter"/>
</dbReference>
<dbReference type="PANTHER" id="PTHR33164">
    <property type="entry name" value="TRANSCRIPTIONAL REGULATOR, MARR FAMILY"/>
    <property type="match status" value="1"/>
</dbReference>
<feature type="compositionally biased region" description="Low complexity" evidence="1">
    <location>
        <begin position="164"/>
        <end position="174"/>
    </location>
</feature>
<evidence type="ECO:0000313" key="4">
    <source>
        <dbReference type="EMBL" id="QEV57368.1"/>
    </source>
</evidence>
<sequence>MAQTPTARCTPAHLAAQATRLAAAMDAVTDTEAARRGLTRADFEVLAALRGAGAERGYRLRTGELAGRCRLSSGGTSNIIRRMAESGYVVREADLHDGRGSWAQLTEEGRRVVDAVRRAADAVYERLLGPLPAGAADALSGLISLVAAALEQAPGAGAFTAADGAAGDGAAAGAPGRGRRIVRAPRPAPKR</sequence>
<evidence type="ECO:0000256" key="1">
    <source>
        <dbReference type="SAM" id="MobiDB-lite"/>
    </source>
</evidence>
<dbReference type="OrthoDB" id="3237509at2"/>
<accession>A0A5P2WZ34</accession>
<dbReference type="EMBL" id="JACHJD010000016">
    <property type="protein sequence ID" value="MBB5107987.1"/>
    <property type="molecule type" value="Genomic_DNA"/>
</dbReference>
<dbReference type="Proteomes" id="UP000549009">
    <property type="component" value="Unassembled WGS sequence"/>
</dbReference>
<name>A0A5P2WZ34_STRST</name>
<keyword evidence="3" id="KW-0238">DNA-binding</keyword>
<feature type="compositionally biased region" description="Basic residues" evidence="1">
    <location>
        <begin position="177"/>
        <end position="191"/>
    </location>
</feature>
<proteinExistence type="predicted"/>
<protein>
    <submittedName>
        <fullName evidence="3 4">MarR family transcriptional regulator</fullName>
    </submittedName>
</protein>
<dbReference type="Proteomes" id="UP000326505">
    <property type="component" value="Chromosome"/>
</dbReference>
<dbReference type="PANTHER" id="PTHR33164:SF104">
    <property type="entry name" value="TRANSCRIPTIONAL REGULATORY PROTEIN"/>
    <property type="match status" value="1"/>
</dbReference>
<dbReference type="InterPro" id="IPR039422">
    <property type="entry name" value="MarR/SlyA-like"/>
</dbReference>
<evidence type="ECO:0000259" key="2">
    <source>
        <dbReference type="PROSITE" id="PS50995"/>
    </source>
</evidence>
<reference evidence="4 5" key="1">
    <citation type="submission" date="2017-09" db="EMBL/GenBank/DDBJ databases">
        <authorList>
            <person name="Lee N."/>
            <person name="Cho B.-K."/>
        </authorList>
    </citation>
    <scope>NUCLEOTIDE SEQUENCE [LARGE SCALE GENOMIC DNA]</scope>
    <source>
        <strain evidence="4 5">ATCC 27465</strain>
    </source>
</reference>
<reference evidence="3 6" key="2">
    <citation type="submission" date="2020-08" db="EMBL/GenBank/DDBJ databases">
        <title>Genomic Encyclopedia of Type Strains, Phase III (KMG-III): the genomes of soil and plant-associated and newly described type strains.</title>
        <authorList>
            <person name="Whitman W."/>
        </authorList>
    </citation>
    <scope>NUCLEOTIDE SEQUENCE [LARGE SCALE GENOMIC DNA]</scope>
    <source>
        <strain evidence="3 6">CECT 3146</strain>
    </source>
</reference>
<evidence type="ECO:0000313" key="5">
    <source>
        <dbReference type="Proteomes" id="UP000326505"/>
    </source>
</evidence>
<dbReference type="SUPFAM" id="SSF46785">
    <property type="entry name" value="Winged helix' DNA-binding domain"/>
    <property type="match status" value="1"/>
</dbReference>
<dbReference type="Gene3D" id="1.10.10.10">
    <property type="entry name" value="Winged helix-like DNA-binding domain superfamily/Winged helix DNA-binding domain"/>
    <property type="match status" value="1"/>
</dbReference>
<dbReference type="Pfam" id="PF12802">
    <property type="entry name" value="MarR_2"/>
    <property type="match status" value="1"/>
</dbReference>
<dbReference type="GO" id="GO:0003677">
    <property type="term" value="F:DNA binding"/>
    <property type="evidence" value="ECO:0007669"/>
    <property type="project" value="UniProtKB-KW"/>
</dbReference>
<keyword evidence="6" id="KW-1185">Reference proteome</keyword>
<dbReference type="InterPro" id="IPR036390">
    <property type="entry name" value="WH_DNA-bd_sf"/>
</dbReference>
<gene>
    <name evidence="4" type="ORF">CP982_00275</name>
    <name evidence="3" type="ORF">FHS40_007108</name>
</gene>
<organism evidence="4 5">
    <name type="scientific">Streptomyces spectabilis</name>
    <dbReference type="NCBI Taxonomy" id="68270"/>
    <lineage>
        <taxon>Bacteria</taxon>
        <taxon>Bacillati</taxon>
        <taxon>Actinomycetota</taxon>
        <taxon>Actinomycetes</taxon>
        <taxon>Kitasatosporales</taxon>
        <taxon>Streptomycetaceae</taxon>
        <taxon>Streptomyces</taxon>
    </lineage>
</organism>
<dbReference type="InterPro" id="IPR036388">
    <property type="entry name" value="WH-like_DNA-bd_sf"/>
</dbReference>
<dbReference type="KEGG" id="sspb:CP982_00275"/>
<feature type="region of interest" description="Disordered" evidence="1">
    <location>
        <begin position="164"/>
        <end position="191"/>
    </location>
</feature>
<dbReference type="SMART" id="SM00347">
    <property type="entry name" value="HTH_MARR"/>
    <property type="match status" value="1"/>
</dbReference>